<proteinExistence type="predicted"/>
<feature type="domain" description="DUF58" evidence="1">
    <location>
        <begin position="47"/>
        <end position="248"/>
    </location>
</feature>
<evidence type="ECO:0000313" key="3">
    <source>
        <dbReference type="Proteomes" id="UP000708298"/>
    </source>
</evidence>
<sequence length="288" mass="31221">MSQRSLAAEALGQSLPPLLLAAERVAATVAQGVHGRRRTGRGDSFWQYRPFADGDSADRIDWRQSGRSDRLYVRETEWEAAQTAYIWVADGAAMRWHSPTQVPKRERAVLLALALAALLLRGGEYVRLLGAAPHPASGRAALPAIAGLLDQRDMREEPLPPRLSVPRHAHVILIGDFLEPLDSVQSAVAGFAALPVTGHLLQVLDPAEADLPFRGRVRFQGLGMGQTAGSILVPKVETIRAEYQKRLQAKIAGLSAIARAAGWKAGLHRTDHAPNTALLALYEALANR</sequence>
<gene>
    <name evidence="2" type="ORF">ASILVAE211_10530</name>
</gene>
<organism evidence="2 3">
    <name type="scientific">Acidisoma silvae</name>
    <dbReference type="NCBI Taxonomy" id="2802396"/>
    <lineage>
        <taxon>Bacteria</taxon>
        <taxon>Pseudomonadati</taxon>
        <taxon>Pseudomonadota</taxon>
        <taxon>Alphaproteobacteria</taxon>
        <taxon>Acetobacterales</taxon>
        <taxon>Acidocellaceae</taxon>
        <taxon>Acidisoma</taxon>
    </lineage>
</organism>
<dbReference type="AlphaFoldDB" id="A0A963YRZ0"/>
<keyword evidence="3" id="KW-1185">Reference proteome</keyword>
<dbReference type="Pfam" id="PF01882">
    <property type="entry name" value="DUF58"/>
    <property type="match status" value="1"/>
</dbReference>
<name>A0A963YRZ0_9PROT</name>
<dbReference type="EMBL" id="JAESVB010000003">
    <property type="protein sequence ID" value="MCB8875619.1"/>
    <property type="molecule type" value="Genomic_DNA"/>
</dbReference>
<dbReference type="Proteomes" id="UP000708298">
    <property type="component" value="Unassembled WGS sequence"/>
</dbReference>
<accession>A0A963YRZ0</accession>
<dbReference type="RefSeq" id="WP_227321247.1">
    <property type="nucleotide sequence ID" value="NZ_JAESVB010000003.1"/>
</dbReference>
<evidence type="ECO:0000313" key="2">
    <source>
        <dbReference type="EMBL" id="MCB8875619.1"/>
    </source>
</evidence>
<evidence type="ECO:0000259" key="1">
    <source>
        <dbReference type="Pfam" id="PF01882"/>
    </source>
</evidence>
<comment type="caution">
    <text evidence="2">The sequence shown here is derived from an EMBL/GenBank/DDBJ whole genome shotgun (WGS) entry which is preliminary data.</text>
</comment>
<reference evidence="2" key="1">
    <citation type="journal article" date="2021" name="Microorganisms">
        <title>Acidisoma silvae sp. nov. and Acidisomacellulosilytica sp. nov., Two Acidophilic Bacteria Isolated from Decaying Wood, Hydrolyzing Cellulose and Producing Poly-3-hydroxybutyrate.</title>
        <authorList>
            <person name="Mieszkin S."/>
            <person name="Pouder E."/>
            <person name="Uroz S."/>
            <person name="Simon-Colin C."/>
            <person name="Alain K."/>
        </authorList>
    </citation>
    <scope>NUCLEOTIDE SEQUENCE</scope>
    <source>
        <strain evidence="2">HW T2.11</strain>
    </source>
</reference>
<dbReference type="PANTHER" id="PTHR33608">
    <property type="entry name" value="BLL2464 PROTEIN"/>
    <property type="match status" value="1"/>
</dbReference>
<protein>
    <submittedName>
        <fullName evidence="2">DUF58 domain-containing protein</fullName>
    </submittedName>
</protein>
<reference evidence="2" key="2">
    <citation type="submission" date="2021-01" db="EMBL/GenBank/DDBJ databases">
        <authorList>
            <person name="Mieszkin S."/>
            <person name="Pouder E."/>
            <person name="Alain K."/>
        </authorList>
    </citation>
    <scope>NUCLEOTIDE SEQUENCE</scope>
    <source>
        <strain evidence="2">HW T2.11</strain>
    </source>
</reference>
<dbReference type="PANTHER" id="PTHR33608:SF6">
    <property type="entry name" value="BLL2464 PROTEIN"/>
    <property type="match status" value="1"/>
</dbReference>
<dbReference type="InterPro" id="IPR002881">
    <property type="entry name" value="DUF58"/>
</dbReference>